<accession>A0A0T9MTN2</accession>
<dbReference type="Pfam" id="PF09956">
    <property type="entry name" value="Phage_cement_2"/>
    <property type="match status" value="1"/>
</dbReference>
<organism evidence="1 2">
    <name type="scientific">Yersinia intermedia</name>
    <dbReference type="NCBI Taxonomy" id="631"/>
    <lineage>
        <taxon>Bacteria</taxon>
        <taxon>Pseudomonadati</taxon>
        <taxon>Pseudomonadota</taxon>
        <taxon>Gammaproteobacteria</taxon>
        <taxon>Enterobacterales</taxon>
        <taxon>Yersiniaceae</taxon>
        <taxon>Yersinia</taxon>
    </lineage>
</organism>
<name>A0A0T9MTN2_YERIN</name>
<dbReference type="eggNOG" id="COG5471">
    <property type="taxonomic scope" value="Bacteria"/>
</dbReference>
<dbReference type="InterPro" id="IPR011231">
    <property type="entry name" value="Phage_VT1-Sakai_H0018"/>
</dbReference>
<dbReference type="EMBL" id="CPZJ01000018">
    <property type="protein sequence ID" value="CNG43873.1"/>
    <property type="molecule type" value="Genomic_DNA"/>
</dbReference>
<dbReference type="AlphaFoldDB" id="A0A0T9MTN2"/>
<dbReference type="RefSeq" id="WP_050074320.1">
    <property type="nucleotide sequence ID" value="NZ_CPZJ01000018.1"/>
</dbReference>
<sequence length="108" mass="10728">MAKNYVQEGMTISITNGGDTAILSGDPVVVGDLIAVAITDILPSSVADGFAAGVFLLPKLETDDIAAGKKVALKDGKIQLSATGAVAAGRAWDAAPAGSSFVAVKING</sequence>
<evidence type="ECO:0000313" key="1">
    <source>
        <dbReference type="EMBL" id="CNG43873.1"/>
    </source>
</evidence>
<evidence type="ECO:0000313" key="2">
    <source>
        <dbReference type="Proteomes" id="UP000038750"/>
    </source>
</evidence>
<reference evidence="1 2" key="1">
    <citation type="submission" date="2015-03" db="EMBL/GenBank/DDBJ databases">
        <authorList>
            <person name="Murphy D."/>
        </authorList>
    </citation>
    <scope>NUCLEOTIDE SEQUENCE [LARGE SCALE GENOMIC DNA]</scope>
    <source>
        <strain evidence="1 2">BR165/97</strain>
    </source>
</reference>
<dbReference type="Proteomes" id="UP000038750">
    <property type="component" value="Unassembled WGS sequence"/>
</dbReference>
<dbReference type="OrthoDB" id="5678113at2"/>
<gene>
    <name evidence="1" type="ORF">ERS008530_03765</name>
</gene>
<protein>
    <submittedName>
        <fullName evidence="1">Uncharacterized conserved protein</fullName>
    </submittedName>
</protein>
<proteinExistence type="predicted"/>
<dbReference type="PIRSF" id="PIRSF030771">
    <property type="entry name" value="UCP030771"/>
    <property type="match status" value="1"/>
</dbReference>